<organism evidence="2 3">
    <name type="scientific">Actinokineospora guangxiensis</name>
    <dbReference type="NCBI Taxonomy" id="1490288"/>
    <lineage>
        <taxon>Bacteria</taxon>
        <taxon>Bacillati</taxon>
        <taxon>Actinomycetota</taxon>
        <taxon>Actinomycetes</taxon>
        <taxon>Pseudonocardiales</taxon>
        <taxon>Pseudonocardiaceae</taxon>
        <taxon>Actinokineospora</taxon>
    </lineage>
</organism>
<dbReference type="Proteomes" id="UP001596157">
    <property type="component" value="Unassembled WGS sequence"/>
</dbReference>
<keyword evidence="1" id="KW-0812">Transmembrane</keyword>
<evidence type="ECO:0000313" key="3">
    <source>
        <dbReference type="Proteomes" id="UP001596157"/>
    </source>
</evidence>
<feature type="transmembrane region" description="Helical" evidence="1">
    <location>
        <begin position="37"/>
        <end position="55"/>
    </location>
</feature>
<keyword evidence="1" id="KW-1133">Transmembrane helix</keyword>
<sequence length="109" mass="11224">MRDNLRVVLTALVVAHHAALGCGSLGLWQVDGAGEVVVRRVLLVFSLVYAGWRAVRPTTWKPARAGWLGLGAAAVSTVLVGPVLMTSVDAAGGGSTWQSAVGSRSSRSG</sequence>
<feature type="transmembrane region" description="Helical" evidence="1">
    <location>
        <begin position="67"/>
        <end position="85"/>
    </location>
</feature>
<evidence type="ECO:0000256" key="1">
    <source>
        <dbReference type="SAM" id="Phobius"/>
    </source>
</evidence>
<dbReference type="RefSeq" id="WP_378243475.1">
    <property type="nucleotide sequence ID" value="NZ_JBHSKF010000001.1"/>
</dbReference>
<evidence type="ECO:0000313" key="2">
    <source>
        <dbReference type="EMBL" id="MFC5286014.1"/>
    </source>
</evidence>
<dbReference type="PROSITE" id="PS51257">
    <property type="entry name" value="PROKAR_LIPOPROTEIN"/>
    <property type="match status" value="1"/>
</dbReference>
<accession>A0ABW0EF56</accession>
<evidence type="ECO:0008006" key="4">
    <source>
        <dbReference type="Google" id="ProtNLM"/>
    </source>
</evidence>
<dbReference type="EMBL" id="JBHSKF010000001">
    <property type="protein sequence ID" value="MFC5286014.1"/>
    <property type="molecule type" value="Genomic_DNA"/>
</dbReference>
<keyword evidence="3" id="KW-1185">Reference proteome</keyword>
<proteinExistence type="predicted"/>
<keyword evidence="1" id="KW-0472">Membrane</keyword>
<gene>
    <name evidence="2" type="ORF">ACFPM7_03030</name>
</gene>
<comment type="caution">
    <text evidence="2">The sequence shown here is derived from an EMBL/GenBank/DDBJ whole genome shotgun (WGS) entry which is preliminary data.</text>
</comment>
<reference evidence="3" key="1">
    <citation type="journal article" date="2019" name="Int. J. Syst. Evol. Microbiol.">
        <title>The Global Catalogue of Microorganisms (GCM) 10K type strain sequencing project: providing services to taxonomists for standard genome sequencing and annotation.</title>
        <authorList>
            <consortium name="The Broad Institute Genomics Platform"/>
            <consortium name="The Broad Institute Genome Sequencing Center for Infectious Disease"/>
            <person name="Wu L."/>
            <person name="Ma J."/>
        </authorList>
    </citation>
    <scope>NUCLEOTIDE SEQUENCE [LARGE SCALE GENOMIC DNA]</scope>
    <source>
        <strain evidence="3">CCUG 59778</strain>
    </source>
</reference>
<protein>
    <recommendedName>
        <fullName evidence="4">Acyltransferase 3 domain-containing protein</fullName>
    </recommendedName>
</protein>
<name>A0ABW0EF56_9PSEU</name>